<organism evidence="3 4">
    <name type="scientific">Pseudotamlana carrageenivorans</name>
    <dbReference type="NCBI Taxonomy" id="2069432"/>
    <lineage>
        <taxon>Bacteria</taxon>
        <taxon>Pseudomonadati</taxon>
        <taxon>Bacteroidota</taxon>
        <taxon>Flavobacteriia</taxon>
        <taxon>Flavobacteriales</taxon>
        <taxon>Flavobacteriaceae</taxon>
        <taxon>Pseudotamlana</taxon>
    </lineage>
</organism>
<protein>
    <submittedName>
        <fullName evidence="3">DUF58 domain-containing protein</fullName>
    </submittedName>
</protein>
<proteinExistence type="predicted"/>
<sequence>MAYRIQHNQKPITNNHQPLTNLKLLKPFYIQPRFFYAGIGIVVLFALSYFVPFLFLVAQLLILVLCVVFILDILLIFIGKNKVEGERILPDKFSNGDMNLVEITIKNNYPIKVCFEIIDEIPEQFQVRDFKLERLINAKKTETIPYHLKPSERGVYQFGDLNVYASSVLKMVAKRYTFDTDSSVPTYPSYKQLKKFELLNINKNSLDYGLKKVRRLGHSMEFEQIKDYVSGDDLRTINWKATAKKKQLMVNQFQDEKSQPVYAIIDKGRLMKMPFNGLSLLDYAINAALVISHVVLRKHDKAGLFSFSKNIDNVVIAERRNSQMRLILEALYNVKTDYFESDFSRLYGNIKKHITHRSLLLMYTNFETLNGLERQLPYLKAISKSHLLVVIFFKNTEIDQMIKGKAETIQQVYDKVIAEKLEYEKRLIANELKKYGIHSILTTPEHLTIDTINKYLEIKARGML</sequence>
<keyword evidence="1" id="KW-0472">Membrane</keyword>
<keyword evidence="1" id="KW-1133">Transmembrane helix</keyword>
<dbReference type="RefSeq" id="WP_102994572.1">
    <property type="nucleotide sequence ID" value="NZ_CP025938.1"/>
</dbReference>
<feature type="transmembrane region" description="Helical" evidence="1">
    <location>
        <begin position="277"/>
        <end position="296"/>
    </location>
</feature>
<feature type="domain" description="DUF58" evidence="2">
    <location>
        <begin position="225"/>
        <end position="389"/>
    </location>
</feature>
<dbReference type="Pfam" id="PF01882">
    <property type="entry name" value="DUF58"/>
    <property type="match status" value="1"/>
</dbReference>
<dbReference type="AlphaFoldDB" id="A0A2I7SEX9"/>
<reference evidence="4" key="1">
    <citation type="submission" date="2018-01" db="EMBL/GenBank/DDBJ databases">
        <title>Complete genome of Tamlana sp. UJ94.</title>
        <authorList>
            <person name="Jung J."/>
            <person name="Chung D."/>
            <person name="Bae S.S."/>
            <person name="Baek K."/>
        </authorList>
    </citation>
    <scope>NUCLEOTIDE SEQUENCE [LARGE SCALE GENOMIC DNA]</scope>
    <source>
        <strain evidence="4">UJ94</strain>
    </source>
</reference>
<dbReference type="EMBL" id="CP025938">
    <property type="protein sequence ID" value="AUS04463.1"/>
    <property type="molecule type" value="Genomic_DNA"/>
</dbReference>
<gene>
    <name evidence="3" type="ORF">C1A40_02785</name>
</gene>
<evidence type="ECO:0000256" key="1">
    <source>
        <dbReference type="SAM" id="Phobius"/>
    </source>
</evidence>
<keyword evidence="4" id="KW-1185">Reference proteome</keyword>
<feature type="transmembrane region" description="Helical" evidence="1">
    <location>
        <begin position="34"/>
        <end position="51"/>
    </location>
</feature>
<dbReference type="PANTHER" id="PTHR33608">
    <property type="entry name" value="BLL2464 PROTEIN"/>
    <property type="match status" value="1"/>
</dbReference>
<accession>A0A2I7SEX9</accession>
<feature type="transmembrane region" description="Helical" evidence="1">
    <location>
        <begin position="57"/>
        <end position="78"/>
    </location>
</feature>
<evidence type="ECO:0000259" key="2">
    <source>
        <dbReference type="Pfam" id="PF01882"/>
    </source>
</evidence>
<dbReference type="KEGG" id="taj:C1A40_02785"/>
<dbReference type="OrthoDB" id="845740at2"/>
<dbReference type="PANTHER" id="PTHR33608:SF3">
    <property type="entry name" value="SLR2013 PROTEIN"/>
    <property type="match status" value="1"/>
</dbReference>
<name>A0A2I7SEX9_9FLAO</name>
<evidence type="ECO:0000313" key="3">
    <source>
        <dbReference type="EMBL" id="AUS04463.1"/>
    </source>
</evidence>
<keyword evidence="1" id="KW-0812">Transmembrane</keyword>
<dbReference type="Proteomes" id="UP000236592">
    <property type="component" value="Chromosome"/>
</dbReference>
<dbReference type="InterPro" id="IPR002881">
    <property type="entry name" value="DUF58"/>
</dbReference>
<evidence type="ECO:0000313" key="4">
    <source>
        <dbReference type="Proteomes" id="UP000236592"/>
    </source>
</evidence>